<reference evidence="7 8" key="1">
    <citation type="submission" date="2016-07" db="EMBL/GenBank/DDBJ databases">
        <title>Pervasive Adenine N6-methylation of Active Genes in Fungi.</title>
        <authorList>
            <consortium name="DOE Joint Genome Institute"/>
            <person name="Mondo S.J."/>
            <person name="Dannebaum R.O."/>
            <person name="Kuo R.C."/>
            <person name="Labutti K."/>
            <person name="Haridas S."/>
            <person name="Kuo A."/>
            <person name="Salamov A."/>
            <person name="Ahrendt S.R."/>
            <person name="Lipzen A."/>
            <person name="Sullivan W."/>
            <person name="Andreopoulos W.B."/>
            <person name="Clum A."/>
            <person name="Lindquist E."/>
            <person name="Daum C."/>
            <person name="Ramamoorthy G.K."/>
            <person name="Gryganskyi A."/>
            <person name="Culley D."/>
            <person name="Magnuson J.K."/>
            <person name="James T.Y."/>
            <person name="O'Malley M.A."/>
            <person name="Stajich J.E."/>
            <person name="Spatafora J.W."/>
            <person name="Visel A."/>
            <person name="Grigoriev I.V."/>
        </authorList>
    </citation>
    <scope>NUCLEOTIDE SEQUENCE [LARGE SCALE GENOMIC DNA]</scope>
    <source>
        <strain evidence="7 8">JEL800</strain>
    </source>
</reference>
<feature type="domain" description="C3H1-type" evidence="6">
    <location>
        <begin position="167"/>
        <end position="205"/>
    </location>
</feature>
<evidence type="ECO:0000256" key="1">
    <source>
        <dbReference type="ARBA" id="ARBA00022723"/>
    </source>
</evidence>
<dbReference type="EMBL" id="MCGO01000009">
    <property type="protein sequence ID" value="ORY49595.1"/>
    <property type="molecule type" value="Genomic_DNA"/>
</dbReference>
<dbReference type="GO" id="GO:0008270">
    <property type="term" value="F:zinc ion binding"/>
    <property type="evidence" value="ECO:0007669"/>
    <property type="project" value="UniProtKB-KW"/>
</dbReference>
<keyword evidence="2 4" id="KW-0863">Zinc-finger</keyword>
<protein>
    <recommendedName>
        <fullName evidence="6">C3H1-type domain-containing protein</fullName>
    </recommendedName>
</protein>
<dbReference type="Proteomes" id="UP000193642">
    <property type="component" value="Unassembled WGS sequence"/>
</dbReference>
<dbReference type="GO" id="GO:0002181">
    <property type="term" value="P:cytoplasmic translation"/>
    <property type="evidence" value="ECO:0007669"/>
    <property type="project" value="EnsemblFungi"/>
</dbReference>
<comment type="caution">
    <text evidence="7">The sequence shown here is derived from an EMBL/GenBank/DDBJ whole genome shotgun (WGS) entry which is preliminary data.</text>
</comment>
<dbReference type="InterPro" id="IPR018247">
    <property type="entry name" value="EF_Hand_1_Ca_BS"/>
</dbReference>
<dbReference type="Pfam" id="PF00642">
    <property type="entry name" value="zf-CCCH"/>
    <property type="match status" value="1"/>
</dbReference>
<evidence type="ECO:0000256" key="3">
    <source>
        <dbReference type="ARBA" id="ARBA00022833"/>
    </source>
</evidence>
<dbReference type="PROSITE" id="PS00018">
    <property type="entry name" value="EF_HAND_1"/>
    <property type="match status" value="1"/>
</dbReference>
<feature type="zinc finger region" description="C3H1-type" evidence="4">
    <location>
        <begin position="167"/>
        <end position="205"/>
    </location>
</feature>
<dbReference type="Pfam" id="PF16543">
    <property type="entry name" value="DFRP_C"/>
    <property type="match status" value="1"/>
</dbReference>
<evidence type="ECO:0000313" key="7">
    <source>
        <dbReference type="EMBL" id="ORY49595.1"/>
    </source>
</evidence>
<sequence>MPPKNQAEKKKKIVEDKTFGMKNKKGAKGQKFVQMVQTQAENSGNKKAMEEAAARKKAQELNRASADAKKAELAELFKPVAQVQKVPFGVDPKTIVCNFFKQGTCQKGSKCKFSHDKDLDRKVTKIDIYADNRETANKKEGDSMENWSDAKLAAVVSSKQDSDNANLPTEIVCKFFLEAIDNRKYGWFWECPNGGKTCKYRHALPPGYALKKKETEAERREREKFEKENAITIEDFLDTERHNLGSNLTPINEETFKKWKEDRKAKQAVMEEKKEKEKAEAFKKMKSGMKSGMALSGKELFDFNPDWAAMDDADEEGAMDFYEVRKHILLLCVCCVFVFNVHY</sequence>
<dbReference type="SUPFAM" id="SSF90229">
    <property type="entry name" value="CCCH zinc finger"/>
    <property type="match status" value="1"/>
</dbReference>
<dbReference type="SMART" id="SM00356">
    <property type="entry name" value="ZnF_C3H1"/>
    <property type="match status" value="2"/>
</dbReference>
<dbReference type="InterPro" id="IPR036855">
    <property type="entry name" value="Znf_CCCH_sf"/>
</dbReference>
<evidence type="ECO:0000256" key="4">
    <source>
        <dbReference type="PROSITE-ProRule" id="PRU00723"/>
    </source>
</evidence>
<evidence type="ECO:0000256" key="5">
    <source>
        <dbReference type="SAM" id="MobiDB-lite"/>
    </source>
</evidence>
<dbReference type="AlphaFoldDB" id="A0A1Y2CTA5"/>
<dbReference type="PROSITE" id="PS50103">
    <property type="entry name" value="ZF_C3H1"/>
    <property type="match status" value="2"/>
</dbReference>
<evidence type="ECO:0000256" key="2">
    <source>
        <dbReference type="ARBA" id="ARBA00022771"/>
    </source>
</evidence>
<feature type="domain" description="C3H1-type" evidence="6">
    <location>
        <begin position="91"/>
        <end position="118"/>
    </location>
</feature>
<dbReference type="Gene3D" id="4.10.1000.10">
    <property type="entry name" value="Zinc finger, CCCH-type"/>
    <property type="match status" value="1"/>
</dbReference>
<dbReference type="GO" id="GO:0003729">
    <property type="term" value="F:mRNA binding"/>
    <property type="evidence" value="ECO:0007669"/>
    <property type="project" value="TreeGrafter"/>
</dbReference>
<dbReference type="Gene3D" id="6.20.400.10">
    <property type="match status" value="1"/>
</dbReference>
<dbReference type="PANTHER" id="PTHR12681:SF0">
    <property type="entry name" value="ZINC FINGER CCCH DOMAIN-CONTAINING PROTEIN 15"/>
    <property type="match status" value="1"/>
</dbReference>
<gene>
    <name evidence="7" type="ORF">BCR33DRAFT_713912</name>
</gene>
<feature type="zinc finger region" description="C3H1-type" evidence="4">
    <location>
        <begin position="91"/>
        <end position="118"/>
    </location>
</feature>
<feature type="region of interest" description="Disordered" evidence="5">
    <location>
        <begin position="1"/>
        <end position="30"/>
    </location>
</feature>
<keyword evidence="8" id="KW-1185">Reference proteome</keyword>
<organism evidence="7 8">
    <name type="scientific">Rhizoclosmatium globosum</name>
    <dbReference type="NCBI Taxonomy" id="329046"/>
    <lineage>
        <taxon>Eukaryota</taxon>
        <taxon>Fungi</taxon>
        <taxon>Fungi incertae sedis</taxon>
        <taxon>Chytridiomycota</taxon>
        <taxon>Chytridiomycota incertae sedis</taxon>
        <taxon>Chytridiomycetes</taxon>
        <taxon>Chytridiales</taxon>
        <taxon>Chytriomycetaceae</taxon>
        <taxon>Rhizoclosmatium</taxon>
    </lineage>
</organism>
<evidence type="ECO:0000313" key="8">
    <source>
        <dbReference type="Proteomes" id="UP000193642"/>
    </source>
</evidence>
<evidence type="ECO:0000259" key="6">
    <source>
        <dbReference type="PROSITE" id="PS50103"/>
    </source>
</evidence>
<dbReference type="InterPro" id="IPR032378">
    <property type="entry name" value="ZC3H15/TMA46_C"/>
</dbReference>
<dbReference type="GO" id="GO:0005829">
    <property type="term" value="C:cytosol"/>
    <property type="evidence" value="ECO:0007669"/>
    <property type="project" value="TreeGrafter"/>
</dbReference>
<dbReference type="OrthoDB" id="278280at2759"/>
<keyword evidence="3 4" id="KW-0862">Zinc</keyword>
<name>A0A1Y2CTA5_9FUNG</name>
<keyword evidence="1 4" id="KW-0479">Metal-binding</keyword>
<dbReference type="STRING" id="329046.A0A1Y2CTA5"/>
<proteinExistence type="predicted"/>
<dbReference type="InterPro" id="IPR000571">
    <property type="entry name" value="Znf_CCCH"/>
</dbReference>
<dbReference type="PANTHER" id="PTHR12681">
    <property type="entry name" value="ZINC FINGER-CONTAINING PROTEIN P48ZNF"/>
    <property type="match status" value="1"/>
</dbReference>
<accession>A0A1Y2CTA5</accession>